<dbReference type="AlphaFoldDB" id="A0A9P0ZMJ9"/>
<proteinExistence type="predicted"/>
<evidence type="ECO:0000259" key="2">
    <source>
        <dbReference type="Pfam" id="PF12874"/>
    </source>
</evidence>
<gene>
    <name evidence="3" type="ORF">CEURO_LOCUS16624</name>
</gene>
<dbReference type="PANTHER" id="PTHR36332:SF1">
    <property type="entry name" value="STRESS RESPONSE PROTEIN"/>
    <property type="match status" value="1"/>
</dbReference>
<dbReference type="Pfam" id="PF12874">
    <property type="entry name" value="zf-met"/>
    <property type="match status" value="1"/>
</dbReference>
<feature type="compositionally biased region" description="Polar residues" evidence="1">
    <location>
        <begin position="228"/>
        <end position="238"/>
    </location>
</feature>
<feature type="compositionally biased region" description="Basic residues" evidence="1">
    <location>
        <begin position="198"/>
        <end position="223"/>
    </location>
</feature>
<protein>
    <recommendedName>
        <fullName evidence="2">C2H2-type domain-containing protein</fullName>
    </recommendedName>
</protein>
<reference evidence="3" key="1">
    <citation type="submission" date="2022-07" db="EMBL/GenBank/DDBJ databases">
        <authorList>
            <person name="Macas J."/>
            <person name="Novak P."/>
            <person name="Neumann P."/>
        </authorList>
    </citation>
    <scope>NUCLEOTIDE SEQUENCE</scope>
</reference>
<name>A0A9P0ZMJ9_CUSEU</name>
<accession>A0A9P0ZMJ9</accession>
<comment type="caution">
    <text evidence="3">The sequence shown here is derived from an EMBL/GenBank/DDBJ whole genome shotgun (WGS) entry which is preliminary data.</text>
</comment>
<feature type="compositionally biased region" description="Basic and acidic residues" evidence="1">
    <location>
        <begin position="44"/>
        <end position="61"/>
    </location>
</feature>
<evidence type="ECO:0000313" key="4">
    <source>
        <dbReference type="Proteomes" id="UP001152484"/>
    </source>
</evidence>
<dbReference type="OrthoDB" id="1745547at2759"/>
<sequence>MIKRRFYKLEHGDGDAPSQSSSSSSGSEIDAASAEEEDEEQESHEEHYDYDRKSNSLDEMRMQNLTGYESEDSSANEGILDSSGLPANDDDSGTVTYGESKSRISNFGGGVSDSIQHKTMTESYVPNENSIHILRHKSVFKCRICPRVVLLSEEALNAHLKSKRHARSEKLLKEGRLKLMLNQDGRIDGQEEEDSSRKKEKKVRLRKEKKRFKTHGRQGKRSRKENEIYSSTANARSKNLSKRKRINDD</sequence>
<feature type="region of interest" description="Disordered" evidence="1">
    <location>
        <begin position="187"/>
        <end position="249"/>
    </location>
</feature>
<dbReference type="Proteomes" id="UP001152484">
    <property type="component" value="Unassembled WGS sequence"/>
</dbReference>
<feature type="region of interest" description="Disordered" evidence="1">
    <location>
        <begin position="1"/>
        <end position="111"/>
    </location>
</feature>
<dbReference type="EMBL" id="CAMAPE010000046">
    <property type="protein sequence ID" value="CAH9104619.1"/>
    <property type="molecule type" value="Genomic_DNA"/>
</dbReference>
<organism evidence="3 4">
    <name type="scientific">Cuscuta europaea</name>
    <name type="common">European dodder</name>
    <dbReference type="NCBI Taxonomy" id="41803"/>
    <lineage>
        <taxon>Eukaryota</taxon>
        <taxon>Viridiplantae</taxon>
        <taxon>Streptophyta</taxon>
        <taxon>Embryophyta</taxon>
        <taxon>Tracheophyta</taxon>
        <taxon>Spermatophyta</taxon>
        <taxon>Magnoliopsida</taxon>
        <taxon>eudicotyledons</taxon>
        <taxon>Gunneridae</taxon>
        <taxon>Pentapetalae</taxon>
        <taxon>asterids</taxon>
        <taxon>lamiids</taxon>
        <taxon>Solanales</taxon>
        <taxon>Convolvulaceae</taxon>
        <taxon>Cuscuteae</taxon>
        <taxon>Cuscuta</taxon>
        <taxon>Cuscuta subgen. Cuscuta</taxon>
    </lineage>
</organism>
<evidence type="ECO:0000313" key="3">
    <source>
        <dbReference type="EMBL" id="CAH9104619.1"/>
    </source>
</evidence>
<feature type="compositionally biased region" description="Acidic residues" evidence="1">
    <location>
        <begin position="33"/>
        <end position="43"/>
    </location>
</feature>
<feature type="domain" description="C2H2-type" evidence="2">
    <location>
        <begin position="140"/>
        <end position="165"/>
    </location>
</feature>
<feature type="compositionally biased region" description="Low complexity" evidence="1">
    <location>
        <begin position="15"/>
        <end position="32"/>
    </location>
</feature>
<feature type="compositionally biased region" description="Basic residues" evidence="1">
    <location>
        <begin position="239"/>
        <end position="249"/>
    </location>
</feature>
<dbReference type="InterPro" id="IPR013087">
    <property type="entry name" value="Znf_C2H2_type"/>
</dbReference>
<evidence type="ECO:0000256" key="1">
    <source>
        <dbReference type="SAM" id="MobiDB-lite"/>
    </source>
</evidence>
<dbReference type="PANTHER" id="PTHR36332">
    <property type="entry name" value="STRESS RESPONSE PROTEIN"/>
    <property type="match status" value="1"/>
</dbReference>
<feature type="compositionally biased region" description="Polar residues" evidence="1">
    <location>
        <begin position="93"/>
        <end position="105"/>
    </location>
</feature>
<keyword evidence="4" id="KW-1185">Reference proteome</keyword>